<keyword evidence="6 12" id="KW-0441">Lipid A biosynthesis</keyword>
<evidence type="ECO:0000256" key="10">
    <source>
        <dbReference type="ARBA" id="ARBA00023098"/>
    </source>
</evidence>
<organism evidence="13 14">
    <name type="scientific">Acetobacter sacchari</name>
    <dbReference type="NCBI Taxonomy" id="2661687"/>
    <lineage>
        <taxon>Bacteria</taxon>
        <taxon>Pseudomonadati</taxon>
        <taxon>Pseudomonadota</taxon>
        <taxon>Alphaproteobacteria</taxon>
        <taxon>Acetobacterales</taxon>
        <taxon>Acetobacteraceae</taxon>
        <taxon>Acetobacter</taxon>
    </lineage>
</organism>
<feature type="binding site" evidence="12">
    <location>
        <position position="282"/>
    </location>
    <ligand>
        <name>Zn(2+)</name>
        <dbReference type="ChEBI" id="CHEBI:29105"/>
    </ligand>
</feature>
<dbReference type="InterPro" id="IPR011334">
    <property type="entry name" value="UDP-acyl_GlcNac_deAcase_C"/>
</dbReference>
<dbReference type="Gene3D" id="3.30.230.20">
    <property type="entry name" value="lpxc deacetylase, domain 1"/>
    <property type="match status" value="1"/>
</dbReference>
<comment type="pathway">
    <text evidence="3 12">Glycolipid biosynthesis; lipid IV(A) biosynthesis; lipid IV(A) from (3R)-3-hydroxytetradecanoyl-[acyl-carrier-protein] and UDP-N-acetyl-alpha-D-glucosamine: step 2/6.</text>
</comment>
<dbReference type="Gene3D" id="3.30.1700.10">
    <property type="entry name" value="lpxc deacetylase, domain 2"/>
    <property type="match status" value="1"/>
</dbReference>
<evidence type="ECO:0000313" key="13">
    <source>
        <dbReference type="EMBL" id="MBO1359859.1"/>
    </source>
</evidence>
<protein>
    <recommendedName>
        <fullName evidence="4 12">UDP-3-O-acyl-N-acetylglucosamine deacetylase</fullName>
        <shortName evidence="12">UDP-3-O-acyl-GlcNAc deacetylase</shortName>
        <ecNumber evidence="4 12">3.5.1.108</ecNumber>
    </recommendedName>
    <alternativeName>
        <fullName evidence="12">UDP-3-O-[R-3-hydroxymyristoyl]-N-acetylglucosamine deacetylase</fullName>
    </alternativeName>
</protein>
<dbReference type="GO" id="GO:0103117">
    <property type="term" value="F:UDP-3-O-acyl-N-acetylglucosamine deacetylase activity"/>
    <property type="evidence" value="ECO:0007669"/>
    <property type="project" value="UniProtKB-EC"/>
</dbReference>
<feature type="active site" description="Proton donor" evidence="12">
    <location>
        <position position="309"/>
    </location>
</feature>
<feature type="binding site" evidence="12">
    <location>
        <position position="286"/>
    </location>
    <ligand>
        <name>Zn(2+)</name>
        <dbReference type="ChEBI" id="CHEBI:29105"/>
    </ligand>
</feature>
<name>A0ABS3LVC6_9PROT</name>
<reference evidence="13 14" key="1">
    <citation type="submission" date="2021-03" db="EMBL/GenBank/DDBJ databases">
        <title>The complete genome sequence of Acetobacter sacchari TBRC 11175.</title>
        <authorList>
            <person name="Charoenyingcharoen P."/>
            <person name="Yukphan P."/>
        </authorList>
    </citation>
    <scope>NUCLEOTIDE SEQUENCE [LARGE SCALE GENOMIC DNA]</scope>
    <source>
        <strain evidence="13 14">TBRC 11175</strain>
    </source>
</reference>
<comment type="caution">
    <text evidence="13">The sequence shown here is derived from an EMBL/GenBank/DDBJ whole genome shotgun (WGS) entry which is preliminary data.</text>
</comment>
<evidence type="ECO:0000256" key="9">
    <source>
        <dbReference type="ARBA" id="ARBA00022833"/>
    </source>
</evidence>
<evidence type="ECO:0000256" key="2">
    <source>
        <dbReference type="ARBA" id="ARBA00002923"/>
    </source>
</evidence>
<keyword evidence="5 12" id="KW-0444">Lipid biosynthesis</keyword>
<evidence type="ECO:0000256" key="11">
    <source>
        <dbReference type="ARBA" id="ARBA00024535"/>
    </source>
</evidence>
<evidence type="ECO:0000256" key="1">
    <source>
        <dbReference type="ARBA" id="ARBA00001947"/>
    </source>
</evidence>
<dbReference type="EMBL" id="JAFVMF010000008">
    <property type="protein sequence ID" value="MBO1359859.1"/>
    <property type="molecule type" value="Genomic_DNA"/>
</dbReference>
<dbReference type="InterPro" id="IPR004463">
    <property type="entry name" value="UDP-acyl_GlcNac_deAcase"/>
</dbReference>
<keyword evidence="8 12" id="KW-0378">Hydrolase</keyword>
<comment type="similarity">
    <text evidence="12">Belongs to the LpxC family.</text>
</comment>
<keyword evidence="9 12" id="KW-0862">Zinc</keyword>
<evidence type="ECO:0000256" key="3">
    <source>
        <dbReference type="ARBA" id="ARBA00005002"/>
    </source>
</evidence>
<evidence type="ECO:0000256" key="6">
    <source>
        <dbReference type="ARBA" id="ARBA00022556"/>
    </source>
</evidence>
<dbReference type="Pfam" id="PF03331">
    <property type="entry name" value="LpxC"/>
    <property type="match status" value="1"/>
</dbReference>
<evidence type="ECO:0000256" key="8">
    <source>
        <dbReference type="ARBA" id="ARBA00022801"/>
    </source>
</evidence>
<keyword evidence="14" id="KW-1185">Reference proteome</keyword>
<comment type="function">
    <text evidence="2 12">Catalyzes the hydrolysis of UDP-3-O-myristoyl-N-acetylglucosamine to form UDP-3-O-myristoylglucosamine and acetate, the committed step in lipid A biosynthesis.</text>
</comment>
<dbReference type="InterPro" id="IPR015870">
    <property type="entry name" value="UDP-acyl_N-AcGlcN_deAcase_N"/>
</dbReference>
<evidence type="ECO:0000256" key="4">
    <source>
        <dbReference type="ARBA" id="ARBA00012745"/>
    </source>
</evidence>
<accession>A0ABS3LVC6</accession>
<dbReference type="PANTHER" id="PTHR33694:SF1">
    <property type="entry name" value="UDP-3-O-ACYL-N-ACETYLGLUCOSAMINE DEACETYLASE 1, MITOCHONDRIAL-RELATED"/>
    <property type="match status" value="1"/>
</dbReference>
<comment type="catalytic activity">
    <reaction evidence="11 12">
        <text>a UDP-3-O-[(3R)-3-hydroxyacyl]-N-acetyl-alpha-D-glucosamine + H2O = a UDP-3-O-[(3R)-3-hydroxyacyl]-alpha-D-glucosamine + acetate</text>
        <dbReference type="Rhea" id="RHEA:67816"/>
        <dbReference type="ChEBI" id="CHEBI:15377"/>
        <dbReference type="ChEBI" id="CHEBI:30089"/>
        <dbReference type="ChEBI" id="CHEBI:137740"/>
        <dbReference type="ChEBI" id="CHEBI:173225"/>
        <dbReference type="EC" id="3.5.1.108"/>
    </reaction>
</comment>
<evidence type="ECO:0000256" key="12">
    <source>
        <dbReference type="HAMAP-Rule" id="MF_00388"/>
    </source>
</evidence>
<dbReference type="HAMAP" id="MF_00388">
    <property type="entry name" value="LpxC"/>
    <property type="match status" value="1"/>
</dbReference>
<keyword evidence="10 12" id="KW-0443">Lipid metabolism</keyword>
<dbReference type="SUPFAM" id="SSF54211">
    <property type="entry name" value="Ribosomal protein S5 domain 2-like"/>
    <property type="match status" value="2"/>
</dbReference>
<dbReference type="PANTHER" id="PTHR33694">
    <property type="entry name" value="UDP-3-O-ACYL-N-ACETYLGLUCOSAMINE DEACETYLASE 1, MITOCHONDRIAL-RELATED"/>
    <property type="match status" value="1"/>
</dbReference>
<dbReference type="EC" id="3.5.1.108" evidence="4 12"/>
<dbReference type="Proteomes" id="UP000664771">
    <property type="component" value="Unassembled WGS sequence"/>
</dbReference>
<dbReference type="InterPro" id="IPR020568">
    <property type="entry name" value="Ribosomal_Su5_D2-typ_SF"/>
</dbReference>
<sequence>MDSFNLEADLVAGIADDDRSLHNTDKTIVGLLPASFTRSSAERASMQQTLQKSISCTGIGLHTGRNISLRLEPAEAGSGIVFHRSDLDASPIPARYDAVIDTRLSTVIGATEQPGNRIATIEHLMAALHGCGIDNASIFVDGPEIPVLDGSSADFVFLIDCAGVRAQETPRREIEILKTVRVDEGDAFAQLSPDAPQRLSLAMSIDFPARAIGRQALSLALDQSGFRRELAFSRTFTNRQEIEALHAVGLARGGSLNNAIVVENEAILNPTGLRAPDEFVRHKMLDAVGDLYLAGARLHGRFTGHKSGHGLNNRLLRALFADPLAWRWAGPGPTYRQPAPRRAAA</sequence>
<feature type="binding site" evidence="12">
    <location>
        <position position="123"/>
    </location>
    <ligand>
        <name>Zn(2+)</name>
        <dbReference type="ChEBI" id="CHEBI:29105"/>
    </ligand>
</feature>
<comment type="cofactor">
    <cofactor evidence="1 12">
        <name>Zn(2+)</name>
        <dbReference type="ChEBI" id="CHEBI:29105"/>
    </cofactor>
</comment>
<gene>
    <name evidence="12" type="primary">lpxC</name>
    <name evidence="13" type="ORF">J2D73_08630</name>
</gene>
<evidence type="ECO:0000256" key="5">
    <source>
        <dbReference type="ARBA" id="ARBA00022516"/>
    </source>
</evidence>
<keyword evidence="7 12" id="KW-0479">Metal-binding</keyword>
<evidence type="ECO:0000313" key="14">
    <source>
        <dbReference type="Proteomes" id="UP000664771"/>
    </source>
</evidence>
<dbReference type="NCBIfam" id="TIGR00325">
    <property type="entry name" value="lpxC"/>
    <property type="match status" value="1"/>
</dbReference>
<evidence type="ECO:0000256" key="7">
    <source>
        <dbReference type="ARBA" id="ARBA00022723"/>
    </source>
</evidence>
<proteinExistence type="inferred from homology"/>